<protein>
    <submittedName>
        <fullName evidence="1">Uncharacterized protein</fullName>
    </submittedName>
</protein>
<evidence type="ECO:0000313" key="1">
    <source>
        <dbReference type="EMBL" id="KAI9904089.1"/>
    </source>
</evidence>
<comment type="caution">
    <text evidence="1">The sequence shown here is derived from an EMBL/GenBank/DDBJ whole genome shotgun (WGS) entry which is preliminary data.</text>
</comment>
<name>A0ACC0VCG0_9HYPO</name>
<dbReference type="EMBL" id="CM047940">
    <property type="protein sequence ID" value="KAI9904089.1"/>
    <property type="molecule type" value="Genomic_DNA"/>
</dbReference>
<dbReference type="Proteomes" id="UP001163324">
    <property type="component" value="Chromosome 1"/>
</dbReference>
<proteinExistence type="predicted"/>
<evidence type="ECO:0000313" key="2">
    <source>
        <dbReference type="Proteomes" id="UP001163324"/>
    </source>
</evidence>
<organism evidence="1 2">
    <name type="scientific">Trichothecium roseum</name>
    <dbReference type="NCBI Taxonomy" id="47278"/>
    <lineage>
        <taxon>Eukaryota</taxon>
        <taxon>Fungi</taxon>
        <taxon>Dikarya</taxon>
        <taxon>Ascomycota</taxon>
        <taxon>Pezizomycotina</taxon>
        <taxon>Sordariomycetes</taxon>
        <taxon>Hypocreomycetidae</taxon>
        <taxon>Hypocreales</taxon>
        <taxon>Hypocreales incertae sedis</taxon>
        <taxon>Trichothecium</taxon>
    </lineage>
</organism>
<sequence>MAQVISARQEEVDINIDFIPVFQFVLLSLITTPPNFLWQEFLESTFPAYEKPPHPKKSDEKPPPPKLSVRNTAIKLLLDQTVGAGINTLLFSVFNRSLQAAMSGAPRVTNLKAASSYWTSPMAIDFDKVDVDVVWWQARSEFWDILKAGWKFWPLVSVVNYTMIKTVQARNLVGSFAGVLWGIYMSLVAAR</sequence>
<gene>
    <name evidence="1" type="ORF">N3K66_000618</name>
</gene>
<keyword evidence="2" id="KW-1185">Reference proteome</keyword>
<reference evidence="1" key="1">
    <citation type="submission" date="2022-10" db="EMBL/GenBank/DDBJ databases">
        <title>Complete Genome of Trichothecium roseum strain YXFP-22015, a Plant Pathogen Isolated from Citrus.</title>
        <authorList>
            <person name="Wang Y."/>
            <person name="Zhu L."/>
        </authorList>
    </citation>
    <scope>NUCLEOTIDE SEQUENCE</scope>
    <source>
        <strain evidence="1">YXFP-22015</strain>
    </source>
</reference>
<accession>A0ACC0VCG0</accession>